<name>A0A9W4ITH9_PENNA</name>
<organism evidence="1 2">
    <name type="scientific">Penicillium nalgiovense</name>
    <dbReference type="NCBI Taxonomy" id="60175"/>
    <lineage>
        <taxon>Eukaryota</taxon>
        <taxon>Fungi</taxon>
        <taxon>Dikarya</taxon>
        <taxon>Ascomycota</taxon>
        <taxon>Pezizomycotina</taxon>
        <taxon>Eurotiomycetes</taxon>
        <taxon>Eurotiomycetidae</taxon>
        <taxon>Eurotiales</taxon>
        <taxon>Aspergillaceae</taxon>
        <taxon>Penicillium</taxon>
    </lineage>
</organism>
<reference evidence="1" key="1">
    <citation type="submission" date="2021-07" db="EMBL/GenBank/DDBJ databases">
        <authorList>
            <person name="Branca A.L. A."/>
        </authorList>
    </citation>
    <scope>NUCLEOTIDE SEQUENCE</scope>
</reference>
<dbReference type="AlphaFoldDB" id="A0A9W4ITH9"/>
<evidence type="ECO:0000313" key="2">
    <source>
        <dbReference type="Proteomes" id="UP001153461"/>
    </source>
</evidence>
<dbReference type="EMBL" id="CAJVNV010000647">
    <property type="protein sequence ID" value="CAG8341498.1"/>
    <property type="molecule type" value="Genomic_DNA"/>
</dbReference>
<dbReference type="Proteomes" id="UP001153461">
    <property type="component" value="Unassembled WGS sequence"/>
</dbReference>
<protein>
    <submittedName>
        <fullName evidence="1">Uncharacterized protein</fullName>
    </submittedName>
</protein>
<accession>A0A9W4ITH9</accession>
<evidence type="ECO:0000313" key="1">
    <source>
        <dbReference type="EMBL" id="CAG8341498.1"/>
    </source>
</evidence>
<sequence length="80" mass="9490">MYWLKRLHEIQEAKEELLEEYATDAIDCMVGIVEERNSEVLRAYQNGGDALHQEKNLRCLKDLLKRNLPRMKSRMIAENK</sequence>
<gene>
    <name evidence="1" type="ORF">PNAL_LOCUS10858</name>
</gene>
<proteinExistence type="predicted"/>
<comment type="caution">
    <text evidence="1">The sequence shown here is derived from an EMBL/GenBank/DDBJ whole genome shotgun (WGS) entry which is preliminary data.</text>
</comment>